<dbReference type="InterPro" id="IPR001344">
    <property type="entry name" value="Chloro_AB-bd_pln"/>
</dbReference>
<dbReference type="GO" id="GO:0009535">
    <property type="term" value="C:chloroplast thylakoid membrane"/>
    <property type="evidence" value="ECO:0007669"/>
    <property type="project" value="UniProtKB-SubCell"/>
</dbReference>
<keyword evidence="7" id="KW-0793">Thylakoid</keyword>
<evidence type="ECO:0000256" key="1">
    <source>
        <dbReference type="ARBA" id="ARBA00022494"/>
    </source>
</evidence>
<accession>A0AAW1PIJ8</accession>
<dbReference type="GO" id="GO:0009523">
    <property type="term" value="C:photosystem II"/>
    <property type="evidence" value="ECO:0007669"/>
    <property type="project" value="UniProtKB-KW"/>
</dbReference>
<keyword evidence="7" id="KW-0604">Photosystem II</keyword>
<feature type="binding site" description="axial binding residue" evidence="6">
    <location>
        <position position="175"/>
    </location>
    <ligand>
        <name>chlorophyll b</name>
        <dbReference type="ChEBI" id="CHEBI:61721"/>
        <label>1</label>
    </ligand>
    <ligandPart>
        <name>Mg</name>
        <dbReference type="ChEBI" id="CHEBI:25107"/>
    </ligandPart>
</feature>
<evidence type="ECO:0000256" key="5">
    <source>
        <dbReference type="ARBA" id="ARBA00022991"/>
    </source>
</evidence>
<feature type="binding site" evidence="6">
    <location>
        <position position="219"/>
    </location>
    <ligand>
        <name>chlorophyll a</name>
        <dbReference type="ChEBI" id="CHEBI:58416"/>
        <label>1</label>
    </ligand>
</feature>
<feature type="binding site" evidence="6">
    <location>
        <position position="293"/>
    </location>
    <ligand>
        <name>chlorophyll a</name>
        <dbReference type="ChEBI" id="CHEBI:58416"/>
        <label>1</label>
    </ligand>
</feature>
<keyword evidence="1 6" id="KW-0148">Chlorophyll</keyword>
<feature type="binding site" evidence="6">
    <location>
        <position position="297"/>
    </location>
    <ligand>
        <name>chlorophyll a</name>
        <dbReference type="ChEBI" id="CHEBI:58416"/>
        <label>1</label>
    </ligand>
</feature>
<comment type="similarity">
    <text evidence="7">Belongs to the light-harvesting chlorophyll a/b-binding (LHC) protein family.</text>
</comment>
<keyword evidence="3 7" id="KW-0602">Photosynthesis</keyword>
<sequence length="341" mass="37625">MFLLCSQQLSPNCGGFHTSRVQQLHLRFTHSLSRKGYLGTPHHLHKQQTRRRKSRVAQSSLQDIVGVLIFSALPFVTVQALADSDLGKKLQANLQERKGEYKAQEKRKATECAAARANSPWYGPERPRWLGPLEATYPAHLQGEAPGDYGFDVANLAVETESFDRYFELELLHARWAMLSALGILVPEVLQYSGVTCFSEPRWFNVGYAKLQGEDLNYLGVSGLRIAGSQGVLIIAVCQVLLMFGPEYARSCGIDALEPLGLYLPGDKNYPGGVFDPLGLSDDPAQFEDLKVKEMKNGRLSMVAWLAFAAQAAVTRKGPVENLIDFAADPAQNNILSQLSS</sequence>
<dbReference type="GO" id="GO:0009765">
    <property type="term" value="P:photosynthesis, light harvesting"/>
    <property type="evidence" value="ECO:0007669"/>
    <property type="project" value="InterPro"/>
</dbReference>
<dbReference type="PANTHER" id="PTHR21649">
    <property type="entry name" value="CHLOROPHYLL A/B BINDING PROTEIN"/>
    <property type="match status" value="1"/>
</dbReference>
<evidence type="ECO:0000256" key="3">
    <source>
        <dbReference type="ARBA" id="ARBA00022531"/>
    </source>
</evidence>
<evidence type="ECO:0000256" key="7">
    <source>
        <dbReference type="RuleBase" id="RU363080"/>
    </source>
</evidence>
<dbReference type="Pfam" id="PF00504">
    <property type="entry name" value="Chloroa_b-bind"/>
    <property type="match status" value="1"/>
</dbReference>
<comment type="function">
    <text evidence="7">The light-harvesting complex (LHC) functions as a light receptor, it captures and delivers excitation energy to photosystems with which it is closely associated.</text>
</comment>
<feature type="binding site" evidence="6">
    <location>
        <position position="170"/>
    </location>
    <ligand>
        <name>chlorophyll a</name>
        <dbReference type="ChEBI" id="CHEBI:58416"/>
        <label>1</label>
    </ligand>
</feature>
<dbReference type="FunFam" id="1.10.3460.10:FF:000009">
    <property type="entry name" value="Chlorophyll a-b binding protein, chloroplastic"/>
    <property type="match status" value="1"/>
</dbReference>
<dbReference type="SUPFAM" id="SSF103511">
    <property type="entry name" value="Chlorophyll a-b binding protein"/>
    <property type="match status" value="1"/>
</dbReference>
<evidence type="ECO:0000313" key="8">
    <source>
        <dbReference type="EMBL" id="KAK9809364.1"/>
    </source>
</evidence>
<dbReference type="Proteomes" id="UP001465755">
    <property type="component" value="Unassembled WGS sequence"/>
</dbReference>
<protein>
    <recommendedName>
        <fullName evidence="7">Chlorophyll a-b binding protein, chloroplastic</fullName>
    </recommendedName>
</protein>
<dbReference type="EMBL" id="JALJOQ010000021">
    <property type="protein sequence ID" value="KAK9809364.1"/>
    <property type="molecule type" value="Genomic_DNA"/>
</dbReference>
<feature type="binding site" evidence="6">
    <location>
        <position position="311"/>
    </location>
    <ligand>
        <name>chlorophyll a</name>
        <dbReference type="ChEBI" id="CHEBI:58416"/>
        <label>1</label>
    </ligand>
</feature>
<comment type="caution">
    <text evidence="8">The sequence shown here is derived from an EMBL/GenBank/DDBJ whole genome shotgun (WGS) entry which is preliminary data.</text>
</comment>
<keyword evidence="7" id="KW-0603">Photosystem I</keyword>
<evidence type="ECO:0000313" key="9">
    <source>
        <dbReference type="Proteomes" id="UP001465755"/>
    </source>
</evidence>
<dbReference type="AlphaFoldDB" id="A0AAW1PIJ8"/>
<feature type="binding site" evidence="6">
    <location>
        <position position="299"/>
    </location>
    <ligand>
        <name>chlorophyll a</name>
        <dbReference type="ChEBI" id="CHEBI:58416"/>
        <label>1</label>
    </ligand>
</feature>
<keyword evidence="9" id="KW-1185">Reference proteome</keyword>
<keyword evidence="2 7" id="KW-0150">Chloroplast</keyword>
<keyword evidence="5 7" id="KW-0157">Chromophore</keyword>
<evidence type="ECO:0000256" key="6">
    <source>
        <dbReference type="PIRSR" id="PIRSR601344-1"/>
    </source>
</evidence>
<organism evidence="8 9">
    <name type="scientific">Symbiochloris irregularis</name>
    <dbReference type="NCBI Taxonomy" id="706552"/>
    <lineage>
        <taxon>Eukaryota</taxon>
        <taxon>Viridiplantae</taxon>
        <taxon>Chlorophyta</taxon>
        <taxon>core chlorophytes</taxon>
        <taxon>Trebouxiophyceae</taxon>
        <taxon>Trebouxiales</taxon>
        <taxon>Trebouxiaceae</taxon>
        <taxon>Symbiochloris</taxon>
    </lineage>
</organism>
<gene>
    <name evidence="8" type="ORF">WJX73_009035</name>
</gene>
<dbReference type="InterPro" id="IPR022796">
    <property type="entry name" value="Chloroa_b-bind"/>
</dbReference>
<evidence type="ECO:0000256" key="4">
    <source>
        <dbReference type="ARBA" id="ARBA00022640"/>
    </source>
</evidence>
<keyword evidence="4 7" id="KW-0934">Plastid</keyword>
<dbReference type="GO" id="GO:0016168">
    <property type="term" value="F:chlorophyll binding"/>
    <property type="evidence" value="ECO:0007669"/>
    <property type="project" value="UniProtKB-KW"/>
</dbReference>
<feature type="binding site" description="axial binding residue" evidence="6">
    <location>
        <position position="247"/>
    </location>
    <ligand>
        <name>chlorophyll b</name>
        <dbReference type="ChEBI" id="CHEBI:61721"/>
        <label>1</label>
    </ligand>
    <ligandPart>
        <name>Mg</name>
        <dbReference type="ChEBI" id="CHEBI:25107"/>
    </ligandPart>
</feature>
<feature type="binding site" evidence="6">
    <location>
        <position position="173"/>
    </location>
    <ligand>
        <name>chlorophyll a</name>
        <dbReference type="ChEBI" id="CHEBI:58416"/>
        <label>1</label>
    </ligand>
</feature>
<evidence type="ECO:0000256" key="2">
    <source>
        <dbReference type="ARBA" id="ARBA00022528"/>
    </source>
</evidence>
<feature type="binding site" description="axial binding residue" evidence="6">
    <location>
        <position position="239"/>
    </location>
    <ligand>
        <name>chlorophyll b</name>
        <dbReference type="ChEBI" id="CHEBI:61721"/>
        <label>1</label>
    </ligand>
    <ligandPart>
        <name>Mg</name>
        <dbReference type="ChEBI" id="CHEBI:25107"/>
    </ligandPart>
</feature>
<name>A0AAW1PIJ8_9CHLO</name>
<feature type="binding site" description="axial binding residue" evidence="6">
    <location>
        <position position="262"/>
    </location>
    <ligand>
        <name>chlorophyll b</name>
        <dbReference type="ChEBI" id="CHEBI:61721"/>
        <label>1</label>
    </ligand>
    <ligandPart>
        <name>Mg</name>
        <dbReference type="ChEBI" id="CHEBI:25107"/>
    </ligandPart>
</feature>
<dbReference type="GO" id="GO:0009522">
    <property type="term" value="C:photosystem I"/>
    <property type="evidence" value="ECO:0007669"/>
    <property type="project" value="UniProtKB-KW"/>
</dbReference>
<comment type="subcellular location">
    <subcellularLocation>
        <location evidence="7">Plastid</location>
        <location evidence="7">Chloroplast thylakoid membrane</location>
    </subcellularLocation>
</comment>
<proteinExistence type="inferred from homology"/>
<feature type="binding site" evidence="6">
    <location>
        <position position="294"/>
    </location>
    <ligand>
        <name>chlorophyll a</name>
        <dbReference type="ChEBI" id="CHEBI:58416"/>
        <label>1</label>
    </ligand>
</feature>
<reference evidence="8 9" key="1">
    <citation type="journal article" date="2024" name="Nat. Commun.">
        <title>Phylogenomics reveals the evolutionary origins of lichenization in chlorophyte algae.</title>
        <authorList>
            <person name="Puginier C."/>
            <person name="Libourel C."/>
            <person name="Otte J."/>
            <person name="Skaloud P."/>
            <person name="Haon M."/>
            <person name="Grisel S."/>
            <person name="Petersen M."/>
            <person name="Berrin J.G."/>
            <person name="Delaux P.M."/>
            <person name="Dal Grande F."/>
            <person name="Keller J."/>
        </authorList>
    </citation>
    <scope>NUCLEOTIDE SEQUENCE [LARGE SCALE GENOMIC DNA]</scope>
    <source>
        <strain evidence="8 9">SAG 2036</strain>
    </source>
</reference>
<dbReference type="Gene3D" id="1.10.3460.10">
    <property type="entry name" value="Chlorophyll a/b binding protein domain"/>
    <property type="match status" value="1"/>
</dbReference>